<sequence length="116" mass="12525">MFNNFTGSLPAFIGELPNLQTLKIFNNIFTGPLPPHLGNASSLRWLDVSSDFFNGSIPKSICQGGGLVKLEHFLNELSRPIPDLRSCLSLVRVRLQDNQLTGSITGLGGVGKSDEA</sequence>
<dbReference type="Proteomes" id="UP001162992">
    <property type="component" value="Chromosome 7"/>
</dbReference>
<reference evidence="2" key="1">
    <citation type="journal article" date="2024" name="Proc. Natl. Acad. Sci. U.S.A.">
        <title>Extraordinary preservation of gene collinearity over three hundred million years revealed in homosporous lycophytes.</title>
        <authorList>
            <person name="Li C."/>
            <person name="Wickell D."/>
            <person name="Kuo L.Y."/>
            <person name="Chen X."/>
            <person name="Nie B."/>
            <person name="Liao X."/>
            <person name="Peng D."/>
            <person name="Ji J."/>
            <person name="Jenkins J."/>
            <person name="Williams M."/>
            <person name="Shu S."/>
            <person name="Plott C."/>
            <person name="Barry K."/>
            <person name="Rajasekar S."/>
            <person name="Grimwood J."/>
            <person name="Han X."/>
            <person name="Sun S."/>
            <person name="Hou Z."/>
            <person name="He W."/>
            <person name="Dai G."/>
            <person name="Sun C."/>
            <person name="Schmutz J."/>
            <person name="Leebens-Mack J.H."/>
            <person name="Li F.W."/>
            <person name="Wang L."/>
        </authorList>
    </citation>
    <scope>NUCLEOTIDE SEQUENCE [LARGE SCALE GENOMIC DNA]</scope>
    <source>
        <strain evidence="2">cv. PW_Plant_1</strain>
    </source>
</reference>
<organism evidence="1 2">
    <name type="scientific">Diphasiastrum complanatum</name>
    <name type="common">Issler's clubmoss</name>
    <name type="synonym">Lycopodium complanatum</name>
    <dbReference type="NCBI Taxonomy" id="34168"/>
    <lineage>
        <taxon>Eukaryota</taxon>
        <taxon>Viridiplantae</taxon>
        <taxon>Streptophyta</taxon>
        <taxon>Embryophyta</taxon>
        <taxon>Tracheophyta</taxon>
        <taxon>Lycopodiopsida</taxon>
        <taxon>Lycopodiales</taxon>
        <taxon>Lycopodiaceae</taxon>
        <taxon>Lycopodioideae</taxon>
        <taxon>Diphasiastrum</taxon>
    </lineage>
</organism>
<proteinExistence type="predicted"/>
<keyword evidence="2" id="KW-1185">Reference proteome</keyword>
<dbReference type="EMBL" id="CM055098">
    <property type="protein sequence ID" value="KAJ7548915.1"/>
    <property type="molecule type" value="Genomic_DNA"/>
</dbReference>
<protein>
    <submittedName>
        <fullName evidence="1">Uncharacterized protein</fullName>
    </submittedName>
</protein>
<accession>A0ACC2D450</accession>
<gene>
    <name evidence="1" type="ORF">O6H91_07G032700</name>
</gene>
<name>A0ACC2D450_DIPCM</name>
<comment type="caution">
    <text evidence="1">The sequence shown here is derived from an EMBL/GenBank/DDBJ whole genome shotgun (WGS) entry which is preliminary data.</text>
</comment>
<evidence type="ECO:0000313" key="2">
    <source>
        <dbReference type="Proteomes" id="UP001162992"/>
    </source>
</evidence>
<evidence type="ECO:0000313" key="1">
    <source>
        <dbReference type="EMBL" id="KAJ7548915.1"/>
    </source>
</evidence>